<evidence type="ECO:0000313" key="3">
    <source>
        <dbReference type="Proteomes" id="UP000243348"/>
    </source>
</evidence>
<geneLocation type="nucleomorph" evidence="2"/>
<sequence>MKNPKNNNQSLCFFVFDFRFLFLKVSKESTKKEKIYFKKFSKKINKSISKRLLEQINFFLCYFLFQNIKNDLFLVFFYDGIKWIIPFSKKKKKFLLKNKTNFFFNKTFFNQELRIFKVENEAKLSRKCNKYKSYLSIFFFLFFVFEKIKKEKKNISFRIFNFISEKNFEGPINLSLKLFFLGRKLKISFDTLVNGEKDFPIFHKISGESHGVYCRLKKNFFRTIFTEELLDIFISLFLPFSFGKQFIIRPFSTKNFTLLSKAFRKKKLGFFCHFCSSLYLFLPTNCYFCGINFTS</sequence>
<feature type="transmembrane region" description="Helical" evidence="1">
    <location>
        <begin position="229"/>
        <end position="248"/>
    </location>
</feature>
<proteinExistence type="predicted"/>
<keyword evidence="1" id="KW-0472">Membrane</keyword>
<gene>
    <name evidence="2" type="ORF">CMESO_78</name>
</gene>
<accession>J7G1A7</accession>
<dbReference type="AlphaFoldDB" id="J7G1A7"/>
<name>J7G1A7_9CRYP</name>
<dbReference type="Proteomes" id="UP000243348">
    <property type="component" value="Nucleomorph 1"/>
</dbReference>
<keyword evidence="1" id="KW-0812">Transmembrane</keyword>
<feature type="transmembrane region" description="Helical" evidence="1">
    <location>
        <begin position="268"/>
        <end position="290"/>
    </location>
</feature>
<dbReference type="EMBL" id="CP003680">
    <property type="protein sequence ID" value="AFP65277.1"/>
    <property type="molecule type" value="Genomic_DNA"/>
</dbReference>
<protein>
    <submittedName>
        <fullName evidence="2">Uncharacterized protein</fullName>
    </submittedName>
</protein>
<evidence type="ECO:0000256" key="1">
    <source>
        <dbReference type="SAM" id="Phobius"/>
    </source>
</evidence>
<organism evidence="2 3">
    <name type="scientific">Chroomonas mesostigmatica CCMP1168</name>
    <dbReference type="NCBI Taxonomy" id="1195612"/>
    <lineage>
        <taxon>Eukaryota</taxon>
        <taxon>Cryptophyceae</taxon>
        <taxon>Pyrenomonadales</taxon>
        <taxon>Chroomonadaceae</taxon>
        <taxon>Chroomonas</taxon>
    </lineage>
</organism>
<keyword evidence="1" id="KW-1133">Transmembrane helix</keyword>
<reference evidence="2 3" key="1">
    <citation type="journal article" date="2012" name="Genome Biol. Evol.">
        <title>Nucleomorph genome sequence of the cryptophyte alga Chroomonas mesostigmatica CCMP1168 reveals lineage-specific gene loss and genome complexity.</title>
        <authorList>
            <person name="Moore C.E."/>
            <person name="Curtis B."/>
            <person name="Mills T."/>
            <person name="Tanifuji G."/>
            <person name="Archibald J.M."/>
        </authorList>
    </citation>
    <scope>NUCLEOTIDE SEQUENCE [LARGE SCALE GENOMIC DNA]</scope>
    <source>
        <strain evidence="2 3">CCMP1168</strain>
    </source>
</reference>
<evidence type="ECO:0000313" key="2">
    <source>
        <dbReference type="EMBL" id="AFP65277.1"/>
    </source>
</evidence>
<keyword evidence="2" id="KW-0542">Nucleomorph</keyword>